<feature type="active site" description="Charge relay system" evidence="6">
    <location>
        <position position="99"/>
    </location>
</feature>
<dbReference type="EMBL" id="JAVDSJ010000002">
    <property type="protein sequence ID" value="MDR6583921.1"/>
    <property type="molecule type" value="Genomic_DNA"/>
</dbReference>
<dbReference type="Pfam" id="PF00082">
    <property type="entry name" value="Peptidase_S8"/>
    <property type="match status" value="1"/>
</dbReference>
<evidence type="ECO:0000256" key="5">
    <source>
        <dbReference type="ARBA" id="ARBA00022825"/>
    </source>
</evidence>
<proteinExistence type="inferred from homology"/>
<dbReference type="InterPro" id="IPR011050">
    <property type="entry name" value="Pectin_lyase_fold/virulence"/>
</dbReference>
<dbReference type="Gene3D" id="2.160.20.20">
    <property type="match status" value="1"/>
</dbReference>
<comment type="similarity">
    <text evidence="1 6">Belongs to the peptidase S8 family.</text>
</comment>
<evidence type="ECO:0000313" key="10">
    <source>
        <dbReference type="EMBL" id="MDR6583921.1"/>
    </source>
</evidence>
<evidence type="ECO:0000259" key="9">
    <source>
        <dbReference type="PROSITE" id="PS51208"/>
    </source>
</evidence>
<dbReference type="InterPro" id="IPR013425">
    <property type="entry name" value="Autotrns_rpt"/>
</dbReference>
<dbReference type="PROSITE" id="PS00138">
    <property type="entry name" value="SUBTILASE_SER"/>
    <property type="match status" value="1"/>
</dbReference>
<dbReference type="InterPro" id="IPR050131">
    <property type="entry name" value="Peptidase_S8_subtilisin-like"/>
</dbReference>
<protein>
    <submittedName>
        <fullName evidence="10">Autotransporter-associated beta strand protein</fullName>
    </submittedName>
</protein>
<organism evidence="10 11">
    <name type="scientific">Herbaspirillum frisingense</name>
    <dbReference type="NCBI Taxonomy" id="92645"/>
    <lineage>
        <taxon>Bacteria</taxon>
        <taxon>Pseudomonadati</taxon>
        <taxon>Pseudomonadota</taxon>
        <taxon>Betaproteobacteria</taxon>
        <taxon>Burkholderiales</taxon>
        <taxon>Oxalobacteraceae</taxon>
        <taxon>Herbaspirillum</taxon>
    </lineage>
</organism>
<dbReference type="Gene3D" id="3.40.50.200">
    <property type="entry name" value="Peptidase S8/S53 domain"/>
    <property type="match status" value="1"/>
</dbReference>
<evidence type="ECO:0000256" key="1">
    <source>
        <dbReference type="ARBA" id="ARBA00011073"/>
    </source>
</evidence>
<comment type="caution">
    <text evidence="10">The sequence shown here is derived from an EMBL/GenBank/DDBJ whole genome shotgun (WGS) entry which is preliminary data.</text>
</comment>
<dbReference type="InterPro" id="IPR034061">
    <property type="entry name" value="Peptidases_S8_Autotransporter"/>
</dbReference>
<dbReference type="SMART" id="SM00869">
    <property type="entry name" value="Autotransporter"/>
    <property type="match status" value="1"/>
</dbReference>
<feature type="chain" id="PRO_5045291470" evidence="8">
    <location>
        <begin position="43"/>
        <end position="1184"/>
    </location>
</feature>
<evidence type="ECO:0000256" key="8">
    <source>
        <dbReference type="SAM" id="SignalP"/>
    </source>
</evidence>
<dbReference type="InterPro" id="IPR036852">
    <property type="entry name" value="Peptidase_S8/S53_dom_sf"/>
</dbReference>
<reference evidence="10 11" key="1">
    <citation type="submission" date="2023-07" db="EMBL/GenBank/DDBJ databases">
        <title>Sorghum-associated microbial communities from plants grown in Nebraska, USA.</title>
        <authorList>
            <person name="Schachtman D."/>
        </authorList>
    </citation>
    <scope>NUCLEOTIDE SEQUENCE [LARGE SCALE GENOMIC DNA]</scope>
    <source>
        <strain evidence="10 11">596</strain>
    </source>
</reference>
<dbReference type="InterPro" id="IPR036709">
    <property type="entry name" value="Autotransporte_beta_dom_sf"/>
</dbReference>
<dbReference type="Gene3D" id="2.40.128.130">
    <property type="entry name" value="Autotransporter beta-domain"/>
    <property type="match status" value="1"/>
</dbReference>
<keyword evidence="11" id="KW-1185">Reference proteome</keyword>
<dbReference type="Pfam" id="PF03797">
    <property type="entry name" value="Autotransporter"/>
    <property type="match status" value="1"/>
</dbReference>
<keyword evidence="2 6" id="KW-0645">Protease</keyword>
<keyword evidence="3 8" id="KW-0732">Signal</keyword>
<dbReference type="PROSITE" id="PS00137">
    <property type="entry name" value="SUBTILASE_HIS"/>
    <property type="match status" value="1"/>
</dbReference>
<dbReference type="Pfam" id="PF12951">
    <property type="entry name" value="PATR"/>
    <property type="match status" value="2"/>
</dbReference>
<evidence type="ECO:0000256" key="6">
    <source>
        <dbReference type="PROSITE-ProRule" id="PRU01240"/>
    </source>
</evidence>
<dbReference type="InterPro" id="IPR005546">
    <property type="entry name" value="Autotransporte_beta"/>
</dbReference>
<name>A0ABU1PDD1_9BURK</name>
<dbReference type="PANTHER" id="PTHR43806">
    <property type="entry name" value="PEPTIDASE S8"/>
    <property type="match status" value="1"/>
</dbReference>
<dbReference type="InterPro" id="IPR012332">
    <property type="entry name" value="Autotransporter_pectin_lyase_C"/>
</dbReference>
<dbReference type="SUPFAM" id="SSF52743">
    <property type="entry name" value="Subtilisin-like"/>
    <property type="match status" value="1"/>
</dbReference>
<keyword evidence="4 6" id="KW-0378">Hydrolase</keyword>
<feature type="domain" description="Autotransporter" evidence="9">
    <location>
        <begin position="904"/>
        <end position="1184"/>
    </location>
</feature>
<dbReference type="InterPro" id="IPR000209">
    <property type="entry name" value="Peptidase_S8/S53_dom"/>
</dbReference>
<evidence type="ECO:0000256" key="4">
    <source>
        <dbReference type="ARBA" id="ARBA00022801"/>
    </source>
</evidence>
<feature type="signal peptide" evidence="8">
    <location>
        <begin position="1"/>
        <end position="42"/>
    </location>
</feature>
<feature type="active site" description="Charge relay system" evidence="6">
    <location>
        <position position="156"/>
    </location>
</feature>
<dbReference type="RefSeq" id="WP_310010448.1">
    <property type="nucleotide sequence ID" value="NZ_JAVDSJ010000002.1"/>
</dbReference>
<dbReference type="InterPro" id="IPR023828">
    <property type="entry name" value="Peptidase_S8_Ser-AS"/>
</dbReference>
<dbReference type="SUPFAM" id="SSF103515">
    <property type="entry name" value="Autotransporter"/>
    <property type="match status" value="1"/>
</dbReference>
<keyword evidence="5 6" id="KW-0720">Serine protease</keyword>
<evidence type="ECO:0000313" key="11">
    <source>
        <dbReference type="Proteomes" id="UP001260715"/>
    </source>
</evidence>
<evidence type="ECO:0000256" key="7">
    <source>
        <dbReference type="SAM" id="MobiDB-lite"/>
    </source>
</evidence>
<dbReference type="PROSITE" id="PS51892">
    <property type="entry name" value="SUBTILASE"/>
    <property type="match status" value="1"/>
</dbReference>
<dbReference type="PRINTS" id="PR00723">
    <property type="entry name" value="SUBTILISIN"/>
</dbReference>
<dbReference type="CDD" id="cd04848">
    <property type="entry name" value="Peptidases_S8_Autotransporter_serine_protease_like"/>
    <property type="match status" value="1"/>
</dbReference>
<dbReference type="PANTHER" id="PTHR43806:SF11">
    <property type="entry name" value="CEREVISIN-RELATED"/>
    <property type="match status" value="1"/>
</dbReference>
<sequence length="1184" mass="123826">MNIKKTARRSRARAVAPLFKKHQLYCAVLMTLAPALVLPASAQNFVHYDGSRSKDRDAAVASWVSADEFNGDWGLAAMNAQQAYAAGLSGRGVKLGAVDSGLSLTHQEFAKRDVKALSVTGVYANEGFQLSGSRQPWKAGDPFSTTGAKSSRNDNHGSHVSGSIAAAKDGVGMMGVAFESDYHITNSNGTDASVYGINMDYNYFKAAYGNLAAAGVRAINSSWGNPDSRDNLSTVAGVYAAHLRLMASDKKSWLQAAADVARETNVLLVWAAGNSGRDNVNVRSALPYFQPELEQNWLSVTALNMDLVQPNFSNRCGLAKYWCVSAPGVAINSLGARSDTAYENLNGTSMAAPHVTGALGLLMERYPSLDNQAIRTILLTTAKHLGNGAPDAPNEVFGWGIPDLGKALNGPAQLLGRFNAHLAAGVEDTWSNNISEAALIQRKAEERQKLADWRAIPGASLQAAVQEAQREPLVRLGEYVTSSYDASMLLVQTLRQLEAKLQADSGDELMNAYRAAANEVNNDALASTILSIMKTGESPTVDKLIATLIAGDPSVKLARGALDAYEAQGATMRYVANKTDADYVGVLVKTGPGSLTLSGDNSYSGGTLLQGGTLGVGSKTALGSGPLSMSDGTTLRAAADKLTLANAVSLSGTGNIDTQAYNMTLSGAISDGTSTGSLTKRGSGTLTLTGAPSYSGNTTIAEGTLAMASYRQTADQTLRFGAVSDVSYGKLQVKGLASFVPQAKLAVDVARVNTLGKGQTLDTVISAGTLDASSFSVTDNSLLFDFKAVINGNAVSLNIVDGVSISQVVKDDRRSAASAAAATLDNQIRLVSKAPVSDMTTVISAMGRLPDATSVARATSQTLPRNTNTAAIMGSLSSLNRIVASRFAPATVAQGGPASGLSSGESADRQAWVMPFDARVNQGDRDGSAGFSANTWGLAGGIEGDLGMARLGLSYAYGNTRVSGNTALAGSGSKSRIESNVVALYASLPVQSMTLGLQVDAGWNVSRSQRELRFGGLNRSASADYGSLSTHAGASLSQALPLTQELSLVPALQLDYTRLQSRAYTERGAEALNLQVEGKTAQALVLGVETRLNYALTAESQISTHLGVGYDAINDRDDIVVSYAGVPGPGFTVPGSSRSPWLMKAGISYTVKTAYGSDVSLRYDADGRSGYINQSAAIKASWRF</sequence>
<accession>A0ABU1PDD1</accession>
<dbReference type="Proteomes" id="UP001260715">
    <property type="component" value="Unassembled WGS sequence"/>
</dbReference>
<evidence type="ECO:0000256" key="2">
    <source>
        <dbReference type="ARBA" id="ARBA00022670"/>
    </source>
</evidence>
<dbReference type="PROSITE" id="PS51208">
    <property type="entry name" value="AUTOTRANSPORTER"/>
    <property type="match status" value="1"/>
</dbReference>
<evidence type="ECO:0000256" key="3">
    <source>
        <dbReference type="ARBA" id="ARBA00022729"/>
    </source>
</evidence>
<dbReference type="InterPro" id="IPR015500">
    <property type="entry name" value="Peptidase_S8_subtilisin-rel"/>
</dbReference>
<feature type="region of interest" description="Disordered" evidence="7">
    <location>
        <begin position="133"/>
        <end position="161"/>
    </location>
</feature>
<dbReference type="NCBIfam" id="TIGR02601">
    <property type="entry name" value="autotrns_rpt"/>
    <property type="match status" value="2"/>
</dbReference>
<gene>
    <name evidence="10" type="ORF">J2W50_002119</name>
</gene>
<dbReference type="InterPro" id="IPR022398">
    <property type="entry name" value="Peptidase_S8_His-AS"/>
</dbReference>
<dbReference type="SUPFAM" id="SSF51126">
    <property type="entry name" value="Pectin lyase-like"/>
    <property type="match status" value="1"/>
</dbReference>
<feature type="active site" description="Charge relay system" evidence="6">
    <location>
        <position position="349"/>
    </location>
</feature>